<dbReference type="InParanoid" id="D8QRF0"/>
<evidence type="ECO:0000313" key="2">
    <source>
        <dbReference type="Proteomes" id="UP000001514"/>
    </source>
</evidence>
<dbReference type="Proteomes" id="UP000001514">
    <property type="component" value="Unassembled WGS sequence"/>
</dbReference>
<keyword evidence="2" id="KW-1185">Reference proteome</keyword>
<name>D8QRF0_SELML</name>
<evidence type="ECO:0000313" key="1">
    <source>
        <dbReference type="EMBL" id="EFJ36767.1"/>
    </source>
</evidence>
<reference evidence="1 2" key="1">
    <citation type="journal article" date="2011" name="Science">
        <title>The Selaginella genome identifies genetic changes associated with the evolution of vascular plants.</title>
        <authorList>
            <person name="Banks J.A."/>
            <person name="Nishiyama T."/>
            <person name="Hasebe M."/>
            <person name="Bowman J.L."/>
            <person name="Gribskov M."/>
            <person name="dePamphilis C."/>
            <person name="Albert V.A."/>
            <person name="Aono N."/>
            <person name="Aoyama T."/>
            <person name="Ambrose B.A."/>
            <person name="Ashton N.W."/>
            <person name="Axtell M.J."/>
            <person name="Barker E."/>
            <person name="Barker M.S."/>
            <person name="Bennetzen J.L."/>
            <person name="Bonawitz N.D."/>
            <person name="Chapple C."/>
            <person name="Cheng C."/>
            <person name="Correa L.G."/>
            <person name="Dacre M."/>
            <person name="DeBarry J."/>
            <person name="Dreyer I."/>
            <person name="Elias M."/>
            <person name="Engstrom E.M."/>
            <person name="Estelle M."/>
            <person name="Feng L."/>
            <person name="Finet C."/>
            <person name="Floyd S.K."/>
            <person name="Frommer W.B."/>
            <person name="Fujita T."/>
            <person name="Gramzow L."/>
            <person name="Gutensohn M."/>
            <person name="Harholt J."/>
            <person name="Hattori M."/>
            <person name="Heyl A."/>
            <person name="Hirai T."/>
            <person name="Hiwatashi Y."/>
            <person name="Ishikawa M."/>
            <person name="Iwata M."/>
            <person name="Karol K.G."/>
            <person name="Koehler B."/>
            <person name="Kolukisaoglu U."/>
            <person name="Kubo M."/>
            <person name="Kurata T."/>
            <person name="Lalonde S."/>
            <person name="Li K."/>
            <person name="Li Y."/>
            <person name="Litt A."/>
            <person name="Lyons E."/>
            <person name="Manning G."/>
            <person name="Maruyama T."/>
            <person name="Michael T.P."/>
            <person name="Mikami K."/>
            <person name="Miyazaki S."/>
            <person name="Morinaga S."/>
            <person name="Murata T."/>
            <person name="Mueller-Roeber B."/>
            <person name="Nelson D.R."/>
            <person name="Obara M."/>
            <person name="Oguri Y."/>
            <person name="Olmstead R.G."/>
            <person name="Onodera N."/>
            <person name="Petersen B.L."/>
            <person name="Pils B."/>
            <person name="Prigge M."/>
            <person name="Rensing S.A."/>
            <person name="Riano-Pachon D.M."/>
            <person name="Roberts A.W."/>
            <person name="Sato Y."/>
            <person name="Scheller H.V."/>
            <person name="Schulz B."/>
            <person name="Schulz C."/>
            <person name="Shakirov E.V."/>
            <person name="Shibagaki N."/>
            <person name="Shinohara N."/>
            <person name="Shippen D.E."/>
            <person name="Soerensen I."/>
            <person name="Sotooka R."/>
            <person name="Sugimoto N."/>
            <person name="Sugita M."/>
            <person name="Sumikawa N."/>
            <person name="Tanurdzic M."/>
            <person name="Theissen G."/>
            <person name="Ulvskov P."/>
            <person name="Wakazuki S."/>
            <person name="Weng J.K."/>
            <person name="Willats W.W."/>
            <person name="Wipf D."/>
            <person name="Wolf P.G."/>
            <person name="Yang L."/>
            <person name="Zimmer A.D."/>
            <person name="Zhu Q."/>
            <person name="Mitros T."/>
            <person name="Hellsten U."/>
            <person name="Loque D."/>
            <person name="Otillar R."/>
            <person name="Salamov A."/>
            <person name="Schmutz J."/>
            <person name="Shapiro H."/>
            <person name="Lindquist E."/>
            <person name="Lucas S."/>
            <person name="Rokhsar D."/>
            <person name="Grigoriev I.V."/>
        </authorList>
    </citation>
    <scope>NUCLEOTIDE SEQUENCE [LARGE SCALE GENOMIC DNA]</scope>
</reference>
<sequence length="189" mass="21571">MMMQIEKEDEGHNIVEAGFAGVWNWSTVISTITDENKRYLETKREKMGHVYGSDLFLIADKEIQALTNRRRRAPLQGRAWSWTTHQSPESFVYASDAVSEVAAITRENVRLRRAFYMSSQRGIVSSYLHMSIRFILKGLSLLAGLVSLEELVDSEALEHERNSFVVADLDCWKKRLEKDFAAEVAAAAR</sequence>
<dbReference type="Gramene" id="EFJ36767">
    <property type="protein sequence ID" value="EFJ36767"/>
    <property type="gene ID" value="SELMODRAFT_403440"/>
</dbReference>
<protein>
    <submittedName>
        <fullName evidence="1">Uncharacterized protein</fullName>
    </submittedName>
</protein>
<proteinExistence type="predicted"/>
<organism evidence="2">
    <name type="scientific">Selaginella moellendorffii</name>
    <name type="common">Spikemoss</name>
    <dbReference type="NCBI Taxonomy" id="88036"/>
    <lineage>
        <taxon>Eukaryota</taxon>
        <taxon>Viridiplantae</taxon>
        <taxon>Streptophyta</taxon>
        <taxon>Embryophyta</taxon>
        <taxon>Tracheophyta</taxon>
        <taxon>Lycopodiopsida</taxon>
        <taxon>Selaginellales</taxon>
        <taxon>Selaginellaceae</taxon>
        <taxon>Selaginella</taxon>
    </lineage>
</organism>
<dbReference type="AlphaFoldDB" id="D8QRF0"/>
<dbReference type="KEGG" id="smo:SELMODRAFT_403440"/>
<dbReference type="HOGENOM" id="CLU_1436686_0_0_1"/>
<gene>
    <name evidence="1" type="ORF">SELMODRAFT_403440</name>
</gene>
<dbReference type="EMBL" id="GL377566">
    <property type="protein sequence ID" value="EFJ36767.1"/>
    <property type="molecule type" value="Genomic_DNA"/>
</dbReference>
<accession>D8QRF0</accession>
<dbReference type="STRING" id="88036.D8QRF0"/>